<keyword evidence="14" id="KW-1185">Reference proteome</keyword>
<keyword evidence="7 10" id="KW-1133">Transmembrane helix</keyword>
<organism evidence="13 14">
    <name type="scientific">[Candida] arabinofermentans NRRL YB-2248</name>
    <dbReference type="NCBI Taxonomy" id="983967"/>
    <lineage>
        <taxon>Eukaryota</taxon>
        <taxon>Fungi</taxon>
        <taxon>Dikarya</taxon>
        <taxon>Ascomycota</taxon>
        <taxon>Saccharomycotina</taxon>
        <taxon>Pichiomycetes</taxon>
        <taxon>Pichiales</taxon>
        <taxon>Pichiaceae</taxon>
        <taxon>Ogataea</taxon>
        <taxon>Ogataea/Candida clade</taxon>
    </lineage>
</organism>
<sequence>MVQWSQFKVFALLISLLVQPVLGILKDDLFKIDWQTVQIGPPIKSIINDDQIITITELSVLAFLDINTGIPTYRYQSEAPFKATSKMLEIWDDLILTGFNFEDGKSKLISWATGESIAAIKDEIYLENEIIGLFNFRNEFLILVDRTGSIFQINKDFNIVELSKNNGTYVDSKIFQTVEGDLVVIRKELHGNSEYQVVSELSEVSKPATFDKCSFASITVLPTAGSIMCGDDSIYEFESVRGFKRVMKGSQLVTESFSVDSLEKLCGGKAVLRHQIVDSRYLIVFSEESMFLYDIDSSAKRPILTFEHFISFENVLSFEAKIKDDNIIQLFLAFSDLDLIFVENGDMKWSRDESLAYIIDSVVIDEQEELDTTIQDIEEEENLHLLSAYIQRLSRNYGLIFGGKAEKKDLNKHFGYTKKLVVLTENGKLFAFNLLKSDSQDQLLWQCDLLSSKGRYKNLYHIENRLLLLDNDDIIHELDVLQAEQGVLDLLPVHPGLFTKHFKVAITPEGGRKIFQTTAEELYISQITEDAKQLIGSHISSDNTQTSTWTYLVSDYENEAIIGVKSRDYGNDKVATNAIVLSGRKLLYKYLVPNLAVLVTHNKETNELKIKLINVITGQTYQTFKSSTDNPDALHLIFEENFIILSTTERGSEETILTTIDLFESLTPDLKKSKDVIEISAFNNTIFPEFEIKSYTLPYSTVVSMTTTKTKYNITSKWIILKLKSGEVRAIPRFILSGHRPVQELDAAQKQEYQLLRYDPVIPNNERMTLSHYRKLLSSELNSNVISVPTELESTSFVISFDLDTFVTLVRPSGSFDSMTSDFNGKILILTMVVLVLGILITQPMVESKKLKDAWQVSI</sequence>
<dbReference type="PANTHER" id="PTHR21573">
    <property type="entry name" value="ER MEMBRANE PROTEIN COMPLEX SUBUNIT 1"/>
    <property type="match status" value="1"/>
</dbReference>
<dbReference type="PANTHER" id="PTHR21573:SF0">
    <property type="entry name" value="ER MEMBRANE PROTEIN COMPLEX SUBUNIT 1"/>
    <property type="match status" value="1"/>
</dbReference>
<keyword evidence="6" id="KW-0256">Endoplasmic reticulum</keyword>
<protein>
    <recommendedName>
        <fullName evidence="3">ER membrane protein complex subunit 1</fullName>
    </recommendedName>
</protein>
<keyword evidence="8 10" id="KW-0472">Membrane</keyword>
<keyword evidence="9" id="KW-0325">Glycoprotein</keyword>
<name>A0A1E4T2G9_9ASCO</name>
<dbReference type="OrthoDB" id="28092at2759"/>
<feature type="domain" description="ER membrane protein complex subunit 1 C-terminal" evidence="12">
    <location>
        <begin position="640"/>
        <end position="855"/>
    </location>
</feature>
<evidence type="ECO:0000256" key="2">
    <source>
        <dbReference type="ARBA" id="ARBA00007904"/>
    </source>
</evidence>
<evidence type="ECO:0000313" key="13">
    <source>
        <dbReference type="EMBL" id="ODV85945.1"/>
    </source>
</evidence>
<comment type="similarity">
    <text evidence="2">Belongs to the EMC1 family.</text>
</comment>
<dbReference type="Pfam" id="PF07774">
    <property type="entry name" value="EMC1_C"/>
    <property type="match status" value="1"/>
</dbReference>
<evidence type="ECO:0000256" key="11">
    <source>
        <dbReference type="SAM" id="SignalP"/>
    </source>
</evidence>
<proteinExistence type="inferred from homology"/>
<evidence type="ECO:0000256" key="9">
    <source>
        <dbReference type="ARBA" id="ARBA00023180"/>
    </source>
</evidence>
<feature type="signal peptide" evidence="11">
    <location>
        <begin position="1"/>
        <end position="23"/>
    </location>
</feature>
<evidence type="ECO:0000256" key="3">
    <source>
        <dbReference type="ARBA" id="ARBA00020824"/>
    </source>
</evidence>
<dbReference type="Proteomes" id="UP000094801">
    <property type="component" value="Unassembled WGS sequence"/>
</dbReference>
<comment type="subcellular location">
    <subcellularLocation>
        <location evidence="1">Endoplasmic reticulum membrane</location>
        <topology evidence="1">Single-pass type I membrane protein</topology>
    </subcellularLocation>
</comment>
<keyword evidence="4 10" id="KW-0812">Transmembrane</keyword>
<evidence type="ECO:0000256" key="1">
    <source>
        <dbReference type="ARBA" id="ARBA00004115"/>
    </source>
</evidence>
<keyword evidence="5 11" id="KW-0732">Signal</keyword>
<evidence type="ECO:0000256" key="6">
    <source>
        <dbReference type="ARBA" id="ARBA00022824"/>
    </source>
</evidence>
<feature type="chain" id="PRO_5009163024" description="ER membrane protein complex subunit 1" evidence="11">
    <location>
        <begin position="24"/>
        <end position="859"/>
    </location>
</feature>
<dbReference type="STRING" id="983967.A0A1E4T2G9"/>
<gene>
    <name evidence="13" type="ORF">CANARDRAFT_28010</name>
</gene>
<dbReference type="GO" id="GO:0072546">
    <property type="term" value="C:EMC complex"/>
    <property type="evidence" value="ECO:0007669"/>
    <property type="project" value="InterPro"/>
</dbReference>
<accession>A0A1E4T2G9</accession>
<feature type="transmembrane region" description="Helical" evidence="10">
    <location>
        <begin position="823"/>
        <end position="842"/>
    </location>
</feature>
<dbReference type="GO" id="GO:0034975">
    <property type="term" value="P:protein folding in endoplasmic reticulum"/>
    <property type="evidence" value="ECO:0007669"/>
    <property type="project" value="TreeGrafter"/>
</dbReference>
<dbReference type="InterPro" id="IPR026895">
    <property type="entry name" value="EMC1"/>
</dbReference>
<evidence type="ECO:0000256" key="4">
    <source>
        <dbReference type="ARBA" id="ARBA00022692"/>
    </source>
</evidence>
<reference evidence="14" key="1">
    <citation type="submission" date="2016-04" db="EMBL/GenBank/DDBJ databases">
        <title>Comparative genomics of biotechnologically important yeasts.</title>
        <authorList>
            <consortium name="DOE Joint Genome Institute"/>
            <person name="Riley R."/>
            <person name="Haridas S."/>
            <person name="Wolfe K.H."/>
            <person name="Lopes M.R."/>
            <person name="Hittinger C.T."/>
            <person name="Goker M."/>
            <person name="Salamov A."/>
            <person name="Wisecaver J."/>
            <person name="Long T.M."/>
            <person name="Aerts A.L."/>
            <person name="Barry K."/>
            <person name="Choi C."/>
            <person name="Clum A."/>
            <person name="Coughlan A.Y."/>
            <person name="Deshpande S."/>
            <person name="Douglass A.P."/>
            <person name="Hanson S.J."/>
            <person name="Klenk H.-P."/>
            <person name="Labutti K."/>
            <person name="Lapidus A."/>
            <person name="Lindquist E."/>
            <person name="Lipzen A."/>
            <person name="Meier-Kolthoff J.P."/>
            <person name="Ohm R.A."/>
            <person name="Otillar R.P."/>
            <person name="Pangilinan J."/>
            <person name="Peng Y."/>
            <person name="Rokas A."/>
            <person name="Rosa C.A."/>
            <person name="Scheuner C."/>
            <person name="Sibirny A.A."/>
            <person name="Slot J.C."/>
            <person name="Stielow J.B."/>
            <person name="Sun H."/>
            <person name="Kurtzman C.P."/>
            <person name="Blackwell M."/>
            <person name="Grigoriev I.V."/>
            <person name="Jeffries T.W."/>
        </authorList>
    </citation>
    <scope>NUCLEOTIDE SEQUENCE [LARGE SCALE GENOMIC DNA]</scope>
    <source>
        <strain evidence="14">NRRL YB-2248</strain>
    </source>
</reference>
<evidence type="ECO:0000256" key="7">
    <source>
        <dbReference type="ARBA" id="ARBA00022989"/>
    </source>
</evidence>
<dbReference type="EMBL" id="KV453851">
    <property type="protein sequence ID" value="ODV85945.1"/>
    <property type="molecule type" value="Genomic_DNA"/>
</dbReference>
<evidence type="ECO:0000259" key="12">
    <source>
        <dbReference type="Pfam" id="PF07774"/>
    </source>
</evidence>
<dbReference type="AlphaFoldDB" id="A0A1E4T2G9"/>
<evidence type="ECO:0000256" key="8">
    <source>
        <dbReference type="ARBA" id="ARBA00023136"/>
    </source>
</evidence>
<evidence type="ECO:0000256" key="10">
    <source>
        <dbReference type="SAM" id="Phobius"/>
    </source>
</evidence>
<dbReference type="InterPro" id="IPR011678">
    <property type="entry name" value="EMC1_C"/>
</dbReference>
<evidence type="ECO:0000256" key="5">
    <source>
        <dbReference type="ARBA" id="ARBA00022729"/>
    </source>
</evidence>
<evidence type="ECO:0000313" key="14">
    <source>
        <dbReference type="Proteomes" id="UP000094801"/>
    </source>
</evidence>